<organism evidence="2">
    <name type="scientific">Rhizophora mucronata</name>
    <name type="common">Asiatic mangrove</name>
    <dbReference type="NCBI Taxonomy" id="61149"/>
    <lineage>
        <taxon>Eukaryota</taxon>
        <taxon>Viridiplantae</taxon>
        <taxon>Streptophyta</taxon>
        <taxon>Embryophyta</taxon>
        <taxon>Tracheophyta</taxon>
        <taxon>Spermatophyta</taxon>
        <taxon>Magnoliopsida</taxon>
        <taxon>eudicotyledons</taxon>
        <taxon>Gunneridae</taxon>
        <taxon>Pentapetalae</taxon>
        <taxon>rosids</taxon>
        <taxon>fabids</taxon>
        <taxon>Malpighiales</taxon>
        <taxon>Rhizophoraceae</taxon>
        <taxon>Rhizophora</taxon>
    </lineage>
</organism>
<sequence length="30" mass="3626">MPTRRHHLKLPETQNQHNSESKSNKRRDIS</sequence>
<proteinExistence type="predicted"/>
<feature type="region of interest" description="Disordered" evidence="1">
    <location>
        <begin position="1"/>
        <end position="30"/>
    </location>
</feature>
<evidence type="ECO:0000256" key="1">
    <source>
        <dbReference type="SAM" id="MobiDB-lite"/>
    </source>
</evidence>
<dbReference type="EMBL" id="GGEC01007849">
    <property type="protein sequence ID" value="MBW88332.1"/>
    <property type="molecule type" value="Transcribed_RNA"/>
</dbReference>
<evidence type="ECO:0000313" key="2">
    <source>
        <dbReference type="EMBL" id="MBW88332.1"/>
    </source>
</evidence>
<dbReference type="AlphaFoldDB" id="A0A2P2J4C1"/>
<feature type="compositionally biased region" description="Basic and acidic residues" evidence="1">
    <location>
        <begin position="19"/>
        <end position="30"/>
    </location>
</feature>
<reference evidence="2" key="1">
    <citation type="submission" date="2018-02" db="EMBL/GenBank/DDBJ databases">
        <title>Rhizophora mucronata_Transcriptome.</title>
        <authorList>
            <person name="Meera S.P."/>
            <person name="Sreeshan A."/>
            <person name="Augustine A."/>
        </authorList>
    </citation>
    <scope>NUCLEOTIDE SEQUENCE</scope>
    <source>
        <tissue evidence="2">Leaf</tissue>
    </source>
</reference>
<name>A0A2P2J4C1_RHIMU</name>
<accession>A0A2P2J4C1</accession>
<protein>
    <submittedName>
        <fullName evidence="2">Uncharacterized protein</fullName>
    </submittedName>
</protein>